<dbReference type="OrthoDB" id="3046437at2759"/>
<dbReference type="Proteomes" id="UP000284842">
    <property type="component" value="Unassembled WGS sequence"/>
</dbReference>
<dbReference type="InParanoid" id="A0A409VES2"/>
<keyword evidence="2" id="KW-1185">Reference proteome</keyword>
<dbReference type="AlphaFoldDB" id="A0A409VES2"/>
<gene>
    <name evidence="1" type="ORF">CVT24_008861</name>
</gene>
<name>A0A409VES2_9AGAR</name>
<accession>A0A409VES2</accession>
<evidence type="ECO:0008006" key="3">
    <source>
        <dbReference type="Google" id="ProtNLM"/>
    </source>
</evidence>
<sequence length="535" mass="60500">MPSVLDSPDWRSYTPIRKSYSTLNSYSSSYLVPKKAPINQLYRDVLERIFTIGVEEERNPRIQHRFLLSLSQVCFSWRVLAHSLKSLWALCVDFENLSWEWNNELLGRSFPHPISIGSRNCFARHFNVISAELNQLHRIQSYHVSFNRSSWDVLTTKLSQPAPLIRHLDVNLVIDHDNPSRLCLPRDLFDGHAPNFRSLALNRCWVDFSAPVVGGLTSLSVSNLSAALAPSVSDWCSHLLRVPNLEELILINAISAEETLVPPLHHNSSPPSHSEPVQLRYLAHLNLNNGLQEVASLLQKLLIPIDCDIITGATNCQLGADLDVVATTFSQALQYTYSITPSYKPLRISLHGPALCLSNHPKVFGHSESRLSSQLPIHYLYIQPSALSSWEELLPTLLRCLTPVFDAMTLFEPQLPIFHPTLLGSIMRASNLDTFSNLTSCMTKGLLPHLQCLLSSDGGVPLPALQNIYFADDESMWGPKYRTFVCFLRWRSSMQLPIRRVSFHNCAVLKDTIFMLESMGISVDTERGHMRWQNL</sequence>
<organism evidence="1 2">
    <name type="scientific">Panaeolus cyanescens</name>
    <dbReference type="NCBI Taxonomy" id="181874"/>
    <lineage>
        <taxon>Eukaryota</taxon>
        <taxon>Fungi</taxon>
        <taxon>Dikarya</taxon>
        <taxon>Basidiomycota</taxon>
        <taxon>Agaricomycotina</taxon>
        <taxon>Agaricomycetes</taxon>
        <taxon>Agaricomycetidae</taxon>
        <taxon>Agaricales</taxon>
        <taxon>Agaricineae</taxon>
        <taxon>Galeropsidaceae</taxon>
        <taxon>Panaeolus</taxon>
    </lineage>
</organism>
<dbReference type="STRING" id="181874.A0A409VES2"/>
<proteinExistence type="predicted"/>
<dbReference type="EMBL" id="NHTK01006099">
    <property type="protein sequence ID" value="PPQ64047.1"/>
    <property type="molecule type" value="Genomic_DNA"/>
</dbReference>
<comment type="caution">
    <text evidence="1">The sequence shown here is derived from an EMBL/GenBank/DDBJ whole genome shotgun (WGS) entry which is preliminary data.</text>
</comment>
<protein>
    <recommendedName>
        <fullName evidence="3">F-box domain-containing protein</fullName>
    </recommendedName>
</protein>
<reference evidence="1 2" key="1">
    <citation type="journal article" date="2018" name="Evol. Lett.">
        <title>Horizontal gene cluster transfer increased hallucinogenic mushroom diversity.</title>
        <authorList>
            <person name="Reynolds H.T."/>
            <person name="Vijayakumar V."/>
            <person name="Gluck-Thaler E."/>
            <person name="Korotkin H.B."/>
            <person name="Matheny P.B."/>
            <person name="Slot J.C."/>
        </authorList>
    </citation>
    <scope>NUCLEOTIDE SEQUENCE [LARGE SCALE GENOMIC DNA]</scope>
    <source>
        <strain evidence="1 2">2629</strain>
    </source>
</reference>
<evidence type="ECO:0000313" key="2">
    <source>
        <dbReference type="Proteomes" id="UP000284842"/>
    </source>
</evidence>
<evidence type="ECO:0000313" key="1">
    <source>
        <dbReference type="EMBL" id="PPQ64047.1"/>
    </source>
</evidence>